<name>A0A1G7CV89_9RHOB</name>
<dbReference type="SMART" id="SM00028">
    <property type="entry name" value="TPR"/>
    <property type="match status" value="3"/>
</dbReference>
<gene>
    <name evidence="4" type="ORF">SAMN04488567_1634</name>
</gene>
<sequence length="180" mass="19447">MQRLVAIAFLGLAAPVAADCPAVPDHEPEMSRLLGHLAAAPDPVMANRFSEQLWQLWTTAPDARAQDLLDRGMARRLSGDLDGAAALFDRLVEYCPDYAEGWNQRAFARFLQRDFAASLADLDAALARTPDHVGALSGRALALIGLGRDAEAQAALREALDRNPWLPERALLVAPPGTDL</sequence>
<dbReference type="InterPro" id="IPR011990">
    <property type="entry name" value="TPR-like_helical_dom_sf"/>
</dbReference>
<dbReference type="AlphaFoldDB" id="A0A1G7CV89"/>
<feature type="signal peptide" evidence="3">
    <location>
        <begin position="1"/>
        <end position="18"/>
    </location>
</feature>
<reference evidence="5" key="1">
    <citation type="submission" date="2016-10" db="EMBL/GenBank/DDBJ databases">
        <authorList>
            <person name="Varghese N."/>
            <person name="Submissions S."/>
        </authorList>
    </citation>
    <scope>NUCLEOTIDE SEQUENCE [LARGE SCALE GENOMIC DNA]</scope>
    <source>
        <strain evidence="5">DSM 21424</strain>
    </source>
</reference>
<dbReference type="OrthoDB" id="9815010at2"/>
<dbReference type="EMBL" id="FNAT01000002">
    <property type="protein sequence ID" value="SDE42546.1"/>
    <property type="molecule type" value="Genomic_DNA"/>
</dbReference>
<dbReference type="Proteomes" id="UP000198922">
    <property type="component" value="Unassembled WGS sequence"/>
</dbReference>
<keyword evidence="3" id="KW-0732">Signal</keyword>
<organism evidence="4 5">
    <name type="scientific">Limimaricola pyoseonensis</name>
    <dbReference type="NCBI Taxonomy" id="521013"/>
    <lineage>
        <taxon>Bacteria</taxon>
        <taxon>Pseudomonadati</taxon>
        <taxon>Pseudomonadota</taxon>
        <taxon>Alphaproteobacteria</taxon>
        <taxon>Rhodobacterales</taxon>
        <taxon>Paracoccaceae</taxon>
        <taxon>Limimaricola</taxon>
    </lineage>
</organism>
<evidence type="ECO:0000313" key="4">
    <source>
        <dbReference type="EMBL" id="SDE42546.1"/>
    </source>
</evidence>
<evidence type="ECO:0000256" key="2">
    <source>
        <dbReference type="ARBA" id="ARBA00022803"/>
    </source>
</evidence>
<dbReference type="SUPFAM" id="SSF48452">
    <property type="entry name" value="TPR-like"/>
    <property type="match status" value="1"/>
</dbReference>
<evidence type="ECO:0000256" key="3">
    <source>
        <dbReference type="SAM" id="SignalP"/>
    </source>
</evidence>
<feature type="chain" id="PRO_5011523249" evidence="3">
    <location>
        <begin position="19"/>
        <end position="180"/>
    </location>
</feature>
<protein>
    <submittedName>
        <fullName evidence="4">TPR repeat-containing protein</fullName>
    </submittedName>
</protein>
<keyword evidence="1" id="KW-0677">Repeat</keyword>
<proteinExistence type="predicted"/>
<dbReference type="PANTHER" id="PTHR44858:SF1">
    <property type="entry name" value="UDP-N-ACETYLGLUCOSAMINE--PEPTIDE N-ACETYLGLUCOSAMINYLTRANSFERASE SPINDLY-RELATED"/>
    <property type="match status" value="1"/>
</dbReference>
<dbReference type="RefSeq" id="WP_090110895.1">
    <property type="nucleotide sequence ID" value="NZ_FNAT01000002.1"/>
</dbReference>
<dbReference type="InterPro" id="IPR019734">
    <property type="entry name" value="TPR_rpt"/>
</dbReference>
<dbReference type="Gene3D" id="1.25.40.10">
    <property type="entry name" value="Tetratricopeptide repeat domain"/>
    <property type="match status" value="1"/>
</dbReference>
<keyword evidence="2" id="KW-0802">TPR repeat</keyword>
<accession>A0A1G7CV89</accession>
<dbReference type="STRING" id="521013.SAMN04488567_1634"/>
<dbReference type="InterPro" id="IPR050498">
    <property type="entry name" value="Ycf3"/>
</dbReference>
<dbReference type="Pfam" id="PF13432">
    <property type="entry name" value="TPR_16"/>
    <property type="match status" value="1"/>
</dbReference>
<dbReference type="PANTHER" id="PTHR44858">
    <property type="entry name" value="TETRATRICOPEPTIDE REPEAT PROTEIN 6"/>
    <property type="match status" value="1"/>
</dbReference>
<keyword evidence="5" id="KW-1185">Reference proteome</keyword>
<evidence type="ECO:0000256" key="1">
    <source>
        <dbReference type="ARBA" id="ARBA00022737"/>
    </source>
</evidence>
<evidence type="ECO:0000313" key="5">
    <source>
        <dbReference type="Proteomes" id="UP000198922"/>
    </source>
</evidence>